<dbReference type="InterPro" id="IPR030941">
    <property type="entry name" value="Predic_Ig_block"/>
</dbReference>
<protein>
    <recommendedName>
        <fullName evidence="7">Immunoglobulin-blocking virulence protein</fullName>
    </recommendedName>
</protein>
<feature type="compositionally biased region" description="Polar residues" evidence="1">
    <location>
        <begin position="54"/>
        <end position="68"/>
    </location>
</feature>
<evidence type="ECO:0000256" key="2">
    <source>
        <dbReference type="SAM" id="SignalP"/>
    </source>
</evidence>
<evidence type="ECO:0000313" key="6">
    <source>
        <dbReference type="Proteomes" id="UP000092188"/>
    </source>
</evidence>
<dbReference type="AlphaFoldDB" id="A0AB36DS66"/>
<evidence type="ECO:0000259" key="4">
    <source>
        <dbReference type="Pfam" id="PF26364"/>
    </source>
</evidence>
<evidence type="ECO:0000256" key="1">
    <source>
        <dbReference type="SAM" id="MobiDB-lite"/>
    </source>
</evidence>
<dbReference type="Pfam" id="PF26360">
    <property type="entry name" value="MIB_M1"/>
    <property type="match status" value="1"/>
</dbReference>
<accession>A0AB36DS66</accession>
<gene>
    <name evidence="5" type="ORF">BAY36_02220</name>
</gene>
<comment type="caution">
    <text evidence="5">The sequence shown here is derived from an EMBL/GenBank/DDBJ whole genome shotgun (WGS) entry which is preliminary data.</text>
</comment>
<dbReference type="NCBIfam" id="TIGR04524">
    <property type="entry name" value="mycoplas_M_dom"/>
    <property type="match status" value="1"/>
</dbReference>
<feature type="region of interest" description="Disordered" evidence="1">
    <location>
        <begin position="54"/>
        <end position="104"/>
    </location>
</feature>
<dbReference type="InterPro" id="IPR030942">
    <property type="entry name" value="Mycoplas_M_dom"/>
</dbReference>
<feature type="signal peptide" evidence="2">
    <location>
        <begin position="1"/>
        <end position="23"/>
    </location>
</feature>
<evidence type="ECO:0000313" key="5">
    <source>
        <dbReference type="EMBL" id="OBU78501.1"/>
    </source>
</evidence>
<dbReference type="NCBIfam" id="TIGR04526">
    <property type="entry name" value="predic_Ig_block"/>
    <property type="match status" value="1"/>
</dbReference>
<proteinExistence type="predicted"/>
<dbReference type="EMBL" id="MAGQ01000008">
    <property type="protein sequence ID" value="OBU78501.1"/>
    <property type="molecule type" value="Genomic_DNA"/>
</dbReference>
<dbReference type="RefSeq" id="WP_065164932.1">
    <property type="nucleotide sequence ID" value="NZ_CP044225.1"/>
</dbReference>
<dbReference type="Proteomes" id="UP000092188">
    <property type="component" value="Unassembled WGS sequence"/>
</dbReference>
<keyword evidence="2" id="KW-0732">Signal</keyword>
<feature type="domain" description="Mycoplasma immunoglobulin binding protein M2" evidence="4">
    <location>
        <begin position="486"/>
        <end position="647"/>
    </location>
</feature>
<sequence>MLNSKKRKIIKLITLSATSLTVAGGTTLGIVYSQNTGTNNDNLVQRQNKITLNGSGKAQDAYNSNRDNNLPEVEKPDTKAPVVIDKPKPVPEPEPIPQPEPKKPTIEDMLPQSSEGFVNINDLPDLDFSTLKPVETPKGQLSETDKRTIKTAISTLVDLTKNLPSHFSKEEIAQINKAINDIRKLNAYTKNEKDNDWSSLLNGLIVNDGRTTEEKANAIGWPYKDNRHNYSLSFKLMWENYQRDLESMLAKGMVPSLQWGSFGNVWGFADHSDNVVRNKLIADNNSRYFPYNTEYKRTSGVIRNLDYEGFSKTDVTNNYSSYGAESKKGITVLEYTPTSDYAKSKVNTKRVMAVLDATNKEGYNGFLKFLQDATRAGRKIDGIVIKNMGLIDKHQDFSQILAQMPDSIQKLTLFFEGKDTSSLIGLKDKKIQEIDLYNSSNTIADDWAINPYALKGVKNITFDYNYDIGFPGIPGNNRDMPGSIVFNTLKFDKGMSLSQINEGLKIALNDRFGERIFQGQFGDGSWPTYLDFSNLPEIKSLQGMNFYGRVFKKLTLYNNSNVFTVDSKTLHQQQWSALLIKGPDRPKLMFVSPQKVDTLYIQGNAVNLGNNWGPELYGLIESGKDVFQKVYVDNETMANTLNNSQAFTTFGKRAIVKPRNFDTNGVNSEMISFE</sequence>
<reference evidence="5 6" key="1">
    <citation type="submission" date="2016-06" db="EMBL/GenBank/DDBJ databases">
        <authorList>
            <person name="Ricketts C."/>
            <person name="Pickler L."/>
            <person name="Maurer J."/>
            <person name="Ayyampalayam S."/>
            <person name="Garcia M."/>
            <person name="Ferguson-Noel N.M."/>
        </authorList>
    </citation>
    <scope>NUCLEOTIDE SEQUENCE [LARGE SCALE GENOMIC DNA]</scope>
    <source>
        <strain evidence="5 6">K6356</strain>
    </source>
</reference>
<feature type="chain" id="PRO_5044294086" description="Immunoglobulin-blocking virulence protein" evidence="2">
    <location>
        <begin position="24"/>
        <end position="674"/>
    </location>
</feature>
<dbReference type="InterPro" id="IPR058860">
    <property type="entry name" value="MIB_M2"/>
</dbReference>
<evidence type="ECO:0000259" key="3">
    <source>
        <dbReference type="Pfam" id="PF26360"/>
    </source>
</evidence>
<evidence type="ECO:0008006" key="7">
    <source>
        <dbReference type="Google" id="ProtNLM"/>
    </source>
</evidence>
<dbReference type="Pfam" id="PF26364">
    <property type="entry name" value="MIB_M2"/>
    <property type="match status" value="1"/>
</dbReference>
<organism evidence="5 6">
    <name type="scientific">Mycoplasmoides gallisepticum</name>
    <name type="common">Mycoplasma gallisepticum</name>
    <dbReference type="NCBI Taxonomy" id="2096"/>
    <lineage>
        <taxon>Bacteria</taxon>
        <taxon>Bacillati</taxon>
        <taxon>Mycoplasmatota</taxon>
        <taxon>Mycoplasmoidales</taxon>
        <taxon>Mycoplasmoidaceae</taxon>
        <taxon>Mycoplasmoides</taxon>
    </lineage>
</organism>
<name>A0AB36DS66_MYCGL</name>
<feature type="domain" description="IgG-blocking virulence" evidence="3">
    <location>
        <begin position="281"/>
        <end position="467"/>
    </location>
</feature>